<keyword evidence="3" id="KW-1185">Reference proteome</keyword>
<dbReference type="Proteomes" id="UP001437256">
    <property type="component" value="Unassembled WGS sequence"/>
</dbReference>
<protein>
    <recommendedName>
        <fullName evidence="1">F-box domain-containing protein</fullName>
    </recommendedName>
</protein>
<evidence type="ECO:0000313" key="3">
    <source>
        <dbReference type="Proteomes" id="UP001437256"/>
    </source>
</evidence>
<dbReference type="EMBL" id="JBBXMP010000114">
    <property type="protein sequence ID" value="KAL0062092.1"/>
    <property type="molecule type" value="Genomic_DNA"/>
</dbReference>
<comment type="caution">
    <text evidence="2">The sequence shown here is derived from an EMBL/GenBank/DDBJ whole genome shotgun (WGS) entry which is preliminary data.</text>
</comment>
<dbReference type="InterPro" id="IPR036047">
    <property type="entry name" value="F-box-like_dom_sf"/>
</dbReference>
<organism evidence="2 3">
    <name type="scientific">Marasmius tenuissimus</name>
    <dbReference type="NCBI Taxonomy" id="585030"/>
    <lineage>
        <taxon>Eukaryota</taxon>
        <taxon>Fungi</taxon>
        <taxon>Dikarya</taxon>
        <taxon>Basidiomycota</taxon>
        <taxon>Agaricomycotina</taxon>
        <taxon>Agaricomycetes</taxon>
        <taxon>Agaricomycetidae</taxon>
        <taxon>Agaricales</taxon>
        <taxon>Marasmiineae</taxon>
        <taxon>Marasmiaceae</taxon>
        <taxon>Marasmius</taxon>
    </lineage>
</organism>
<name>A0ABR2ZLQ1_9AGAR</name>
<dbReference type="SUPFAM" id="SSF52047">
    <property type="entry name" value="RNI-like"/>
    <property type="match status" value="1"/>
</dbReference>
<proteinExistence type="predicted"/>
<dbReference type="Pfam" id="PF00646">
    <property type="entry name" value="F-box"/>
    <property type="match status" value="1"/>
</dbReference>
<reference evidence="2 3" key="1">
    <citation type="submission" date="2024-05" db="EMBL/GenBank/DDBJ databases">
        <title>A draft genome resource for the thread blight pathogen Marasmius tenuissimus strain MS-2.</title>
        <authorList>
            <person name="Yulfo-Soto G.E."/>
            <person name="Baruah I.K."/>
            <person name="Amoako-Attah I."/>
            <person name="Bukari Y."/>
            <person name="Meinhardt L.W."/>
            <person name="Bailey B.A."/>
            <person name="Cohen S.P."/>
        </authorList>
    </citation>
    <scope>NUCLEOTIDE SEQUENCE [LARGE SCALE GENOMIC DNA]</scope>
    <source>
        <strain evidence="2 3">MS-2</strain>
    </source>
</reference>
<sequence length="334" mass="37620">MADFMADFVDATAMERVPLEVWEQIAFMLPCCDLWAVHKTCRKFRSASVRPRRGAMHWKSTAAVERHREIVWDALPPNDSLRLAIRSVVLGRPPKRGDEAMDMVKWSSACPVIDTFTNLTSLSIYFSDFPLHDLFDIMLRLPRLEILDLRMLVRDIRTFLSSPASPCSLSRETLLALPLRELTLRDIPGGPIQRDAGYSALLDVVCYSSIQTLSMGAVTFTSLLDALFVTKRALSPSLLALHVREGFMHCPEWDLVARVYYADAICNALSKCSATLEKLSLWTNGRVGLANEELYLPSLTEYVGPHDFLQGIKFLPSIRTIWVPTPNCTSNVEL</sequence>
<dbReference type="SUPFAM" id="SSF81383">
    <property type="entry name" value="F-box domain"/>
    <property type="match status" value="1"/>
</dbReference>
<dbReference type="InterPro" id="IPR001810">
    <property type="entry name" value="F-box_dom"/>
</dbReference>
<gene>
    <name evidence="2" type="ORF">AAF712_011019</name>
</gene>
<evidence type="ECO:0000259" key="1">
    <source>
        <dbReference type="Pfam" id="PF00646"/>
    </source>
</evidence>
<evidence type="ECO:0000313" key="2">
    <source>
        <dbReference type="EMBL" id="KAL0062092.1"/>
    </source>
</evidence>
<accession>A0ABR2ZLQ1</accession>
<feature type="domain" description="F-box" evidence="1">
    <location>
        <begin position="16"/>
        <end position="52"/>
    </location>
</feature>